<comment type="caution">
    <text evidence="1">The sequence shown here is derived from an EMBL/GenBank/DDBJ whole genome shotgun (WGS) entry which is preliminary data.</text>
</comment>
<keyword evidence="2" id="KW-1185">Reference proteome</keyword>
<evidence type="ECO:0000313" key="2">
    <source>
        <dbReference type="Proteomes" id="UP000241769"/>
    </source>
</evidence>
<dbReference type="Proteomes" id="UP000241769">
    <property type="component" value="Unassembled WGS sequence"/>
</dbReference>
<proteinExistence type="predicted"/>
<reference evidence="1 2" key="1">
    <citation type="journal article" date="2018" name="Genome Biol. Evol.">
        <title>Multiple Roots of Fruiting Body Formation in Amoebozoa.</title>
        <authorList>
            <person name="Hillmann F."/>
            <person name="Forbes G."/>
            <person name="Novohradska S."/>
            <person name="Ferling I."/>
            <person name="Riege K."/>
            <person name="Groth M."/>
            <person name="Westermann M."/>
            <person name="Marz M."/>
            <person name="Spaller T."/>
            <person name="Winckler T."/>
            <person name="Schaap P."/>
            <person name="Glockner G."/>
        </authorList>
    </citation>
    <scope>NUCLEOTIDE SEQUENCE [LARGE SCALE GENOMIC DNA]</scope>
    <source>
        <strain evidence="1 2">Jena</strain>
    </source>
</reference>
<protein>
    <submittedName>
        <fullName evidence="1">Uncharacterized protein</fullName>
    </submittedName>
</protein>
<dbReference type="AlphaFoldDB" id="A0A2P6MQM3"/>
<name>A0A2P6MQM3_9EUKA</name>
<dbReference type="InParanoid" id="A0A2P6MQM3"/>
<gene>
    <name evidence="1" type="ORF">PROFUN_16347</name>
</gene>
<dbReference type="EMBL" id="MDYQ01000514">
    <property type="protein sequence ID" value="PRP73994.1"/>
    <property type="molecule type" value="Genomic_DNA"/>
</dbReference>
<organism evidence="1 2">
    <name type="scientific">Planoprotostelium fungivorum</name>
    <dbReference type="NCBI Taxonomy" id="1890364"/>
    <lineage>
        <taxon>Eukaryota</taxon>
        <taxon>Amoebozoa</taxon>
        <taxon>Evosea</taxon>
        <taxon>Variosea</taxon>
        <taxon>Cavosteliida</taxon>
        <taxon>Cavosteliaceae</taxon>
        <taxon>Planoprotostelium</taxon>
    </lineage>
</organism>
<accession>A0A2P6MQM3</accession>
<sequence length="60" mass="6466">MFACICGLRDTTPPKLAPIYLCTDAQKDCHSISFATFFSGLPTGLQSSKLSVGQQWLSSP</sequence>
<evidence type="ECO:0000313" key="1">
    <source>
        <dbReference type="EMBL" id="PRP73994.1"/>
    </source>
</evidence>